<dbReference type="SUPFAM" id="SSF111469">
    <property type="entry name" value="Geminin coiled-coil domain"/>
    <property type="match status" value="1"/>
</dbReference>
<feature type="region of interest" description="Disordered" evidence="2">
    <location>
        <begin position="101"/>
        <end position="143"/>
    </location>
</feature>
<keyword evidence="1" id="KW-0175">Coiled coil</keyword>
<evidence type="ECO:0000256" key="1">
    <source>
        <dbReference type="SAM" id="Coils"/>
    </source>
</evidence>
<proteinExistence type="predicted"/>
<evidence type="ECO:0000313" key="3">
    <source>
        <dbReference type="EnsemblMetazoa" id="Aqu2.1.36191_001"/>
    </source>
</evidence>
<accession>A0A1X7V862</accession>
<organism evidence="3">
    <name type="scientific">Amphimedon queenslandica</name>
    <name type="common">Sponge</name>
    <dbReference type="NCBI Taxonomy" id="400682"/>
    <lineage>
        <taxon>Eukaryota</taxon>
        <taxon>Metazoa</taxon>
        <taxon>Porifera</taxon>
        <taxon>Demospongiae</taxon>
        <taxon>Heteroscleromorpha</taxon>
        <taxon>Haplosclerida</taxon>
        <taxon>Niphatidae</taxon>
        <taxon>Amphimedon</taxon>
    </lineage>
</organism>
<dbReference type="InterPro" id="IPR022786">
    <property type="entry name" value="Geminin/Multicilin"/>
</dbReference>
<feature type="compositionally biased region" description="Polar residues" evidence="2">
    <location>
        <begin position="104"/>
        <end position="125"/>
    </location>
</feature>
<feature type="coiled-coil region" evidence="1">
    <location>
        <begin position="167"/>
        <end position="194"/>
    </location>
</feature>
<dbReference type="GO" id="GO:0006275">
    <property type="term" value="P:regulation of DNA replication"/>
    <property type="evidence" value="ECO:0007669"/>
    <property type="project" value="InterPro"/>
</dbReference>
<reference evidence="3" key="1">
    <citation type="submission" date="2017-05" db="UniProtKB">
        <authorList>
            <consortium name="EnsemblMetazoa"/>
        </authorList>
    </citation>
    <scope>IDENTIFICATION</scope>
</reference>
<evidence type="ECO:0000256" key="2">
    <source>
        <dbReference type="SAM" id="MobiDB-lite"/>
    </source>
</evidence>
<dbReference type="AlphaFoldDB" id="A0A1X7V862"/>
<evidence type="ECO:0008006" key="4">
    <source>
        <dbReference type="Google" id="ProtNLM"/>
    </source>
</evidence>
<dbReference type="InParanoid" id="A0A1X7V862"/>
<name>A0A1X7V862_AMPQE</name>
<feature type="compositionally biased region" description="Basic and acidic residues" evidence="2">
    <location>
        <begin position="126"/>
        <end position="138"/>
    </location>
</feature>
<sequence>MSRRRSTKSISGLKDATESRKPTGGGGGKRKQKKGPKEDPMPLAPLQAHCSNPSVLVGGSKTPKRQQQIAKKTDRIARSMSPFLPEIPVTVNKEGVFEIERVPQETSATQTEPIKTVEKGTQTDNLPDRTEPATHEPEESIDYQLCCNDPPPSVYWEVMAEKRRVALKETIDENERLWQEIEALREEVKEGERQRNNALYFQFMYRLVAEETKNLS</sequence>
<feature type="region of interest" description="Disordered" evidence="2">
    <location>
        <begin position="1"/>
        <end position="77"/>
    </location>
</feature>
<dbReference type="STRING" id="400682.A0A1X7V862"/>
<dbReference type="Pfam" id="PF07412">
    <property type="entry name" value="Geminin"/>
    <property type="match status" value="1"/>
</dbReference>
<dbReference type="Gene3D" id="1.20.5.1180">
    <property type="entry name" value="Geminin coiled-coil domain"/>
    <property type="match status" value="1"/>
</dbReference>
<dbReference type="OrthoDB" id="10043826at2759"/>
<protein>
    <recommendedName>
        <fullName evidence="4">Geminin</fullName>
    </recommendedName>
</protein>
<dbReference type="EnsemblMetazoa" id="Aqu2.1.36191_001">
    <property type="protein sequence ID" value="Aqu2.1.36191_001"/>
    <property type="gene ID" value="Aqu2.1.36191"/>
</dbReference>